<dbReference type="STRING" id="1147123.SAMN05443428_105155"/>
<dbReference type="Pfam" id="PF17862">
    <property type="entry name" value="AAA_lid_3"/>
    <property type="match status" value="1"/>
</dbReference>
<evidence type="ECO:0000256" key="2">
    <source>
        <dbReference type="ARBA" id="ARBA00010044"/>
    </source>
</evidence>
<dbReference type="GO" id="GO:0004176">
    <property type="term" value="F:ATP-dependent peptidase activity"/>
    <property type="evidence" value="ECO:0007669"/>
    <property type="project" value="InterPro"/>
</dbReference>
<dbReference type="Pfam" id="PF00004">
    <property type="entry name" value="AAA"/>
    <property type="match status" value="1"/>
</dbReference>
<evidence type="ECO:0000259" key="16">
    <source>
        <dbReference type="SMART" id="SM00382"/>
    </source>
</evidence>
<evidence type="ECO:0000256" key="4">
    <source>
        <dbReference type="ARBA" id="ARBA00022670"/>
    </source>
</evidence>
<evidence type="ECO:0000313" key="17">
    <source>
        <dbReference type="EMBL" id="SKA83737.1"/>
    </source>
</evidence>
<keyword evidence="10 14" id="KW-0067">ATP-binding</keyword>
<dbReference type="FunFam" id="3.40.50.300:FF:000352">
    <property type="entry name" value="ATP-dependent zinc metalloprotease FTSH 7, chloroplastic"/>
    <property type="match status" value="1"/>
</dbReference>
<feature type="binding site" evidence="14">
    <location>
        <position position="491"/>
    </location>
    <ligand>
        <name>Zn(2+)</name>
        <dbReference type="ChEBI" id="CHEBI:29105"/>
        <note>catalytic</note>
    </ligand>
</feature>
<dbReference type="SUPFAM" id="SSF140990">
    <property type="entry name" value="FtsH protease domain-like"/>
    <property type="match status" value="1"/>
</dbReference>
<accession>A0A1T4X2R9</accession>
<dbReference type="PANTHER" id="PTHR23076">
    <property type="entry name" value="METALLOPROTEASE M41 FTSH"/>
    <property type="match status" value="1"/>
</dbReference>
<evidence type="ECO:0000256" key="10">
    <source>
        <dbReference type="ARBA" id="ARBA00022840"/>
    </source>
</evidence>
<evidence type="ECO:0000256" key="12">
    <source>
        <dbReference type="ARBA" id="ARBA00023049"/>
    </source>
</evidence>
<dbReference type="EC" id="3.4.24.-" evidence="14"/>
<evidence type="ECO:0000256" key="11">
    <source>
        <dbReference type="ARBA" id="ARBA00022989"/>
    </source>
</evidence>
<dbReference type="Proteomes" id="UP000190105">
    <property type="component" value="Unassembled WGS sequence"/>
</dbReference>
<dbReference type="InterPro" id="IPR003960">
    <property type="entry name" value="ATPase_AAA_CS"/>
</dbReference>
<evidence type="ECO:0000256" key="14">
    <source>
        <dbReference type="HAMAP-Rule" id="MF_01458"/>
    </source>
</evidence>
<comment type="subcellular location">
    <subcellularLocation>
        <location evidence="14">Cell membrane</location>
        <topology evidence="14">Multi-pass membrane protein</topology>
        <orientation evidence="14">Cytoplasmic side</orientation>
    </subcellularLocation>
    <subcellularLocation>
        <location evidence="1">Membrane</location>
    </subcellularLocation>
</comment>
<comment type="caution">
    <text evidence="14">Lacks conserved residue(s) required for the propagation of feature annotation.</text>
</comment>
<dbReference type="InterPro" id="IPR000642">
    <property type="entry name" value="Peptidase_M41"/>
</dbReference>
<dbReference type="GO" id="GO:0006508">
    <property type="term" value="P:proteolysis"/>
    <property type="evidence" value="ECO:0007669"/>
    <property type="project" value="UniProtKB-KW"/>
</dbReference>
<dbReference type="Gene3D" id="3.40.50.300">
    <property type="entry name" value="P-loop containing nucleotide triphosphate hydrolases"/>
    <property type="match status" value="1"/>
</dbReference>
<dbReference type="RefSeq" id="WP_078695970.1">
    <property type="nucleotide sequence ID" value="NZ_FUYH01000005.1"/>
</dbReference>
<feature type="binding site" evidence="14">
    <location>
        <begin position="190"/>
        <end position="197"/>
    </location>
    <ligand>
        <name>ATP</name>
        <dbReference type="ChEBI" id="CHEBI:30616"/>
    </ligand>
</feature>
<keyword evidence="6 14" id="KW-0479">Metal-binding</keyword>
<dbReference type="GO" id="GO:0005737">
    <property type="term" value="C:cytoplasm"/>
    <property type="evidence" value="ECO:0007669"/>
    <property type="project" value="UniProtKB-ARBA"/>
</dbReference>
<dbReference type="GO" id="GO:0030163">
    <property type="term" value="P:protein catabolic process"/>
    <property type="evidence" value="ECO:0007669"/>
    <property type="project" value="UniProtKB-UniRule"/>
</dbReference>
<protein>
    <recommendedName>
        <fullName evidence="14">ATP-dependent zinc metalloprotease FtsH</fullName>
        <ecNumber evidence="14">3.4.24.-</ecNumber>
    </recommendedName>
</protein>
<organism evidence="17 18">
    <name type="scientific">Caloramator quimbayensis</name>
    <dbReference type="NCBI Taxonomy" id="1147123"/>
    <lineage>
        <taxon>Bacteria</taxon>
        <taxon>Bacillati</taxon>
        <taxon>Bacillota</taxon>
        <taxon>Clostridia</taxon>
        <taxon>Eubacteriales</taxon>
        <taxon>Clostridiaceae</taxon>
        <taxon>Caloramator</taxon>
    </lineage>
</organism>
<evidence type="ECO:0000256" key="6">
    <source>
        <dbReference type="ARBA" id="ARBA00022723"/>
    </source>
</evidence>
<evidence type="ECO:0000256" key="8">
    <source>
        <dbReference type="ARBA" id="ARBA00022801"/>
    </source>
</evidence>
<dbReference type="FunFam" id="1.10.8.60:FF:000001">
    <property type="entry name" value="ATP-dependent zinc metalloprotease FtsH"/>
    <property type="match status" value="1"/>
</dbReference>
<reference evidence="18" key="1">
    <citation type="submission" date="2017-02" db="EMBL/GenBank/DDBJ databases">
        <authorList>
            <person name="Varghese N."/>
            <person name="Submissions S."/>
        </authorList>
    </citation>
    <scope>NUCLEOTIDE SEQUENCE [LARGE SCALE GENOMIC DNA]</scope>
    <source>
        <strain evidence="18">USBA 833</strain>
    </source>
</reference>
<dbReference type="SMART" id="SM00382">
    <property type="entry name" value="AAA"/>
    <property type="match status" value="1"/>
</dbReference>
<comment type="cofactor">
    <cofactor evidence="14">
        <name>Zn(2+)</name>
        <dbReference type="ChEBI" id="CHEBI:29105"/>
    </cofactor>
    <text evidence="14">Binds 1 zinc ion per subunit.</text>
</comment>
<evidence type="ECO:0000256" key="9">
    <source>
        <dbReference type="ARBA" id="ARBA00022833"/>
    </source>
</evidence>
<dbReference type="Pfam" id="PF06480">
    <property type="entry name" value="FtsH_ext"/>
    <property type="match status" value="1"/>
</dbReference>
<dbReference type="CDD" id="cd19501">
    <property type="entry name" value="RecA-like_FtsH"/>
    <property type="match status" value="1"/>
</dbReference>
<dbReference type="AlphaFoldDB" id="A0A1T4X2R9"/>
<comment type="similarity">
    <text evidence="2 14">In the C-terminal section; belongs to the peptidase M41 family.</text>
</comment>
<dbReference type="PANTHER" id="PTHR23076:SF97">
    <property type="entry name" value="ATP-DEPENDENT ZINC METALLOPROTEASE YME1L1"/>
    <property type="match status" value="1"/>
</dbReference>
<evidence type="ECO:0000256" key="5">
    <source>
        <dbReference type="ARBA" id="ARBA00022692"/>
    </source>
</evidence>
<keyword evidence="3 14" id="KW-1003">Cell membrane</keyword>
<dbReference type="InterPro" id="IPR003593">
    <property type="entry name" value="AAA+_ATPase"/>
</dbReference>
<dbReference type="EMBL" id="FUYH01000005">
    <property type="protein sequence ID" value="SKA83737.1"/>
    <property type="molecule type" value="Genomic_DNA"/>
</dbReference>
<dbReference type="GO" id="GO:0008270">
    <property type="term" value="F:zinc ion binding"/>
    <property type="evidence" value="ECO:0007669"/>
    <property type="project" value="UniProtKB-UniRule"/>
</dbReference>
<dbReference type="InterPro" id="IPR037219">
    <property type="entry name" value="Peptidase_M41-like"/>
</dbReference>
<comment type="similarity">
    <text evidence="14">In the central section; belongs to the AAA ATPase family.</text>
</comment>
<gene>
    <name evidence="14" type="primary">ftsH</name>
    <name evidence="17" type="ORF">SAMN05443428_105155</name>
</gene>
<evidence type="ECO:0000256" key="1">
    <source>
        <dbReference type="ARBA" id="ARBA00004370"/>
    </source>
</evidence>
<keyword evidence="18" id="KW-1185">Reference proteome</keyword>
<proteinExistence type="inferred from homology"/>
<dbReference type="GO" id="GO:0005524">
    <property type="term" value="F:ATP binding"/>
    <property type="evidence" value="ECO:0007669"/>
    <property type="project" value="UniProtKB-UniRule"/>
</dbReference>
<comment type="subunit">
    <text evidence="14">Homohexamer.</text>
</comment>
<dbReference type="Gene3D" id="1.10.8.60">
    <property type="match status" value="1"/>
</dbReference>
<dbReference type="InterPro" id="IPR003959">
    <property type="entry name" value="ATPase_AAA_core"/>
</dbReference>
<evidence type="ECO:0000256" key="3">
    <source>
        <dbReference type="ARBA" id="ARBA00022475"/>
    </source>
</evidence>
<name>A0A1T4X2R9_9CLOT</name>
<keyword evidence="12 14" id="KW-0482">Metalloprotease</keyword>
<evidence type="ECO:0000256" key="15">
    <source>
        <dbReference type="RuleBase" id="RU003651"/>
    </source>
</evidence>
<dbReference type="InterPro" id="IPR027417">
    <property type="entry name" value="P-loop_NTPase"/>
</dbReference>
<feature type="transmembrane region" description="Helical" evidence="14">
    <location>
        <begin position="9"/>
        <end position="26"/>
    </location>
</feature>
<dbReference type="InterPro" id="IPR005936">
    <property type="entry name" value="FtsH"/>
</dbReference>
<keyword evidence="4 14" id="KW-0645">Protease</keyword>
<keyword evidence="9 14" id="KW-0862">Zinc</keyword>
<keyword evidence="5 14" id="KW-0812">Transmembrane</keyword>
<feature type="binding site" evidence="14">
    <location>
        <position position="417"/>
    </location>
    <ligand>
        <name>Zn(2+)</name>
        <dbReference type="ChEBI" id="CHEBI:29105"/>
        <note>catalytic</note>
    </ligand>
</feature>
<keyword evidence="8 14" id="KW-0378">Hydrolase</keyword>
<dbReference type="GO" id="GO:0004222">
    <property type="term" value="F:metalloendopeptidase activity"/>
    <property type="evidence" value="ECO:0007669"/>
    <property type="project" value="InterPro"/>
</dbReference>
<dbReference type="InterPro" id="IPR011546">
    <property type="entry name" value="Pept_M41_FtsH_extracell"/>
</dbReference>
<keyword evidence="11 14" id="KW-1133">Transmembrane helix</keyword>
<dbReference type="Gene3D" id="1.20.58.760">
    <property type="entry name" value="Peptidase M41"/>
    <property type="match status" value="1"/>
</dbReference>
<dbReference type="OrthoDB" id="9809379at2"/>
<keyword evidence="13 14" id="KW-0472">Membrane</keyword>
<comment type="function">
    <text evidence="14">Acts as a processive, ATP-dependent zinc metallopeptidase for both cytoplasmic and membrane proteins. Plays a role in the quality control of integral membrane proteins.</text>
</comment>
<comment type="similarity">
    <text evidence="15">Belongs to the AAA ATPase family.</text>
</comment>
<dbReference type="PROSITE" id="PS00674">
    <property type="entry name" value="AAA"/>
    <property type="match status" value="1"/>
</dbReference>
<feature type="binding site" evidence="14">
    <location>
        <position position="413"/>
    </location>
    <ligand>
        <name>Zn(2+)</name>
        <dbReference type="ChEBI" id="CHEBI:29105"/>
        <note>catalytic</note>
    </ligand>
</feature>
<dbReference type="SUPFAM" id="SSF52540">
    <property type="entry name" value="P-loop containing nucleoside triphosphate hydrolases"/>
    <property type="match status" value="1"/>
</dbReference>
<dbReference type="GO" id="GO:0016887">
    <property type="term" value="F:ATP hydrolysis activity"/>
    <property type="evidence" value="ECO:0007669"/>
    <property type="project" value="UniProtKB-UniRule"/>
</dbReference>
<dbReference type="GO" id="GO:0005886">
    <property type="term" value="C:plasma membrane"/>
    <property type="evidence" value="ECO:0007669"/>
    <property type="project" value="UniProtKB-SubCell"/>
</dbReference>
<sequence length="581" mass="64607">MKNIKKKRILIPLAIFILIAGIFFNYKSSLKSKNIIQYNQFLKEVEMGSITDVYISNNEMIKIKFKNSKIFYTQNPRTDTFKEFLLLKGINVHEGKGPISSDIIPLSLFSFFIISATVYLISSRGKSVSGAFKLSTIDAEIEKTSGISFNNIAGNDEAKESIKELVDFIVSPEKFSKYNARMPRGVILYGPPGTGKTLMAKALASEASVPFFAVNGSDFVQIYVGVGAGRIRDLFKKAREKGKAVIFIDEIDAIGKKRDSRADGGSDERDQTLNALLAEMSGFKDSDGIIVMAATNRLDTLDDALLRPGRFDRHIEVGLPDVNARYEILKLHSRNKPLDGNVDLYSIAQMTVYFSGAKLESLINEAAILAAKENSDYITMEHIDKAYGVVIAGAEKKDRSFLKEEDKKITAYHEAGHALITKLVCPENIIKKVTIIPSTKGAGGYTLNISPDRMYQTKNNLLNNIKIALGGRAAEEIIFGKENITTGAYKDIENATKTLILMSKYYGMFDATGLLNYELLEREGVNNSQEILKICNESIIKLYDEVVALLKQNKDKLDKIAFELLSKETIYNDTIDEIVTS</sequence>
<evidence type="ECO:0000256" key="7">
    <source>
        <dbReference type="ARBA" id="ARBA00022741"/>
    </source>
</evidence>
<dbReference type="Gene3D" id="3.30.720.210">
    <property type="match status" value="1"/>
</dbReference>
<dbReference type="Pfam" id="PF01434">
    <property type="entry name" value="Peptidase_M41"/>
    <property type="match status" value="1"/>
</dbReference>
<evidence type="ECO:0000256" key="13">
    <source>
        <dbReference type="ARBA" id="ARBA00023136"/>
    </source>
</evidence>
<feature type="active site" evidence="14">
    <location>
        <position position="414"/>
    </location>
</feature>
<dbReference type="InterPro" id="IPR041569">
    <property type="entry name" value="AAA_lid_3"/>
</dbReference>
<dbReference type="HAMAP" id="MF_01458">
    <property type="entry name" value="FtsH"/>
    <property type="match status" value="1"/>
</dbReference>
<feature type="domain" description="AAA+ ATPase" evidence="16">
    <location>
        <begin position="182"/>
        <end position="321"/>
    </location>
</feature>
<keyword evidence="7 14" id="KW-0547">Nucleotide-binding</keyword>
<evidence type="ECO:0000313" key="18">
    <source>
        <dbReference type="Proteomes" id="UP000190105"/>
    </source>
</evidence>